<protein>
    <submittedName>
        <fullName evidence="1">Uncharacterized protein</fullName>
    </submittedName>
</protein>
<sequence length="71" mass="7743">MGTYEIEIAAVKVKVTVIDSPNLVDTYISELKSLVQSGRRLVGLDIKTINPGFFGLNSLFLLCVGTRCLVL</sequence>
<name>A0A1R3G882_COCAP</name>
<comment type="caution">
    <text evidence="1">The sequence shown here is derived from an EMBL/GenBank/DDBJ whole genome shotgun (WGS) entry which is preliminary data.</text>
</comment>
<gene>
    <name evidence="1" type="ORF">CCACVL1_27897</name>
</gene>
<organism evidence="1 2">
    <name type="scientific">Corchorus capsularis</name>
    <name type="common">Jute</name>
    <dbReference type="NCBI Taxonomy" id="210143"/>
    <lineage>
        <taxon>Eukaryota</taxon>
        <taxon>Viridiplantae</taxon>
        <taxon>Streptophyta</taxon>
        <taxon>Embryophyta</taxon>
        <taxon>Tracheophyta</taxon>
        <taxon>Spermatophyta</taxon>
        <taxon>Magnoliopsida</taxon>
        <taxon>eudicotyledons</taxon>
        <taxon>Gunneridae</taxon>
        <taxon>Pentapetalae</taxon>
        <taxon>rosids</taxon>
        <taxon>malvids</taxon>
        <taxon>Malvales</taxon>
        <taxon>Malvaceae</taxon>
        <taxon>Grewioideae</taxon>
        <taxon>Apeibeae</taxon>
        <taxon>Corchorus</taxon>
    </lineage>
</organism>
<reference evidence="1 2" key="1">
    <citation type="submission" date="2013-09" db="EMBL/GenBank/DDBJ databases">
        <title>Corchorus capsularis genome sequencing.</title>
        <authorList>
            <person name="Alam M."/>
            <person name="Haque M.S."/>
            <person name="Islam M.S."/>
            <person name="Emdad E.M."/>
            <person name="Islam M.M."/>
            <person name="Ahmed B."/>
            <person name="Halim A."/>
            <person name="Hossen Q.M.M."/>
            <person name="Hossain M.Z."/>
            <person name="Ahmed R."/>
            <person name="Khan M.M."/>
            <person name="Islam R."/>
            <person name="Rashid M.M."/>
            <person name="Khan S.A."/>
            <person name="Rahman M.S."/>
            <person name="Alam M."/>
        </authorList>
    </citation>
    <scope>NUCLEOTIDE SEQUENCE [LARGE SCALE GENOMIC DNA]</scope>
    <source>
        <strain evidence="2">cv. CVL-1</strain>
        <tissue evidence="1">Whole seedling</tissue>
    </source>
</reference>
<proteinExistence type="predicted"/>
<accession>A0A1R3G882</accession>
<dbReference type="Gramene" id="OMO54305">
    <property type="protein sequence ID" value="OMO54305"/>
    <property type="gene ID" value="CCACVL1_27897"/>
</dbReference>
<dbReference type="EMBL" id="AWWV01014994">
    <property type="protein sequence ID" value="OMO54305.1"/>
    <property type="molecule type" value="Genomic_DNA"/>
</dbReference>
<dbReference type="Proteomes" id="UP000188268">
    <property type="component" value="Unassembled WGS sequence"/>
</dbReference>
<dbReference type="AlphaFoldDB" id="A0A1R3G882"/>
<evidence type="ECO:0000313" key="1">
    <source>
        <dbReference type="EMBL" id="OMO54305.1"/>
    </source>
</evidence>
<dbReference type="OrthoDB" id="446462at2759"/>
<keyword evidence="2" id="KW-1185">Reference proteome</keyword>
<evidence type="ECO:0000313" key="2">
    <source>
        <dbReference type="Proteomes" id="UP000188268"/>
    </source>
</evidence>